<sequence length="19" mass="2344">MMMSLNGFNEKQWINHYIS</sequence>
<dbReference type="EMBL" id="FMBG01000012">
    <property type="protein sequence ID" value="SCC23984.1"/>
    <property type="molecule type" value="Genomic_DNA"/>
</dbReference>
<dbReference type="Proteomes" id="UP000195728">
    <property type="component" value="Unassembled WGS sequence"/>
</dbReference>
<reference evidence="1 2" key="1">
    <citation type="submission" date="2016-08" db="EMBL/GenBank/DDBJ databases">
        <authorList>
            <person name="Loux V."/>
            <person name="Rue O."/>
        </authorList>
    </citation>
    <scope>NUCLEOTIDE SEQUENCE [LARGE SCALE GENOMIC DNA]</scope>
    <source>
        <strain evidence="1 2">WSBC_10311</strain>
    </source>
</reference>
<gene>
    <name evidence="1" type="ORF">BC10311_02145</name>
</gene>
<evidence type="ECO:0000313" key="2">
    <source>
        <dbReference type="Proteomes" id="UP000195728"/>
    </source>
</evidence>
<accession>A0AB37YRG5</accession>
<dbReference type="AlphaFoldDB" id="A0AB37YRG5"/>
<name>A0AB37YRG5_9BACI</name>
<comment type="caution">
    <text evidence="1">The sequence shown here is derived from an EMBL/GenBank/DDBJ whole genome shotgun (WGS) entry which is preliminary data.</text>
</comment>
<proteinExistence type="predicted"/>
<evidence type="ECO:0000313" key="1">
    <source>
        <dbReference type="EMBL" id="SCC23984.1"/>
    </source>
</evidence>
<protein>
    <submittedName>
        <fullName evidence="1">Uncharacterized protein</fullName>
    </submittedName>
</protein>
<organism evidence="1 2">
    <name type="scientific">Bacillus wiedmannii</name>
    <dbReference type="NCBI Taxonomy" id="1890302"/>
    <lineage>
        <taxon>Bacteria</taxon>
        <taxon>Bacillati</taxon>
        <taxon>Bacillota</taxon>
        <taxon>Bacilli</taxon>
        <taxon>Bacillales</taxon>
        <taxon>Bacillaceae</taxon>
        <taxon>Bacillus</taxon>
        <taxon>Bacillus cereus group</taxon>
    </lineage>
</organism>